<evidence type="ECO:0000313" key="1">
    <source>
        <dbReference type="EMBL" id="WUS56067.1"/>
    </source>
</evidence>
<accession>A0ABZ1W5F5</accession>
<protein>
    <submittedName>
        <fullName evidence="1">Uncharacterized protein</fullName>
    </submittedName>
</protein>
<dbReference type="EMBL" id="CP108482">
    <property type="protein sequence ID" value="WUS56067.1"/>
    <property type="molecule type" value="Genomic_DNA"/>
</dbReference>
<organism evidence="1 2">
    <name type="scientific">Kitasatospora herbaricolor</name>
    <dbReference type="NCBI Taxonomy" id="68217"/>
    <lineage>
        <taxon>Bacteria</taxon>
        <taxon>Bacillati</taxon>
        <taxon>Actinomycetota</taxon>
        <taxon>Actinomycetes</taxon>
        <taxon>Kitasatosporales</taxon>
        <taxon>Streptomycetaceae</taxon>
        <taxon>Kitasatospora</taxon>
    </lineage>
</organism>
<dbReference type="RefSeq" id="WP_329499317.1">
    <property type="nucleotide sequence ID" value="NZ_CP108460.1"/>
</dbReference>
<evidence type="ECO:0000313" key="2">
    <source>
        <dbReference type="Proteomes" id="UP001432014"/>
    </source>
</evidence>
<proteinExistence type="predicted"/>
<gene>
    <name evidence="1" type="ORF">OG469_11345</name>
</gene>
<keyword evidence="2" id="KW-1185">Reference proteome</keyword>
<name>A0ABZ1W5F5_9ACTN</name>
<sequence length="123" mass="13124">MGSSYFVSADRRSDASWPFTADQLAAAVTGTWPGSALTGDFDGTLDITVHIGADRCALSYQADNHVLVFQDRDPLGAPLTVVHTLLRALAPTVPAVWWADFDGTLEPLDLAAGLDRFVAEFGT</sequence>
<dbReference type="Proteomes" id="UP001432014">
    <property type="component" value="Chromosome"/>
</dbReference>
<reference evidence="1 2" key="1">
    <citation type="submission" date="2022-10" db="EMBL/GenBank/DDBJ databases">
        <title>The complete genomes of actinobacterial strains from the NBC collection.</title>
        <authorList>
            <person name="Joergensen T.S."/>
            <person name="Alvarez Arevalo M."/>
            <person name="Sterndorff E.B."/>
            <person name="Faurdal D."/>
            <person name="Vuksanovic O."/>
            <person name="Mourched A.-S."/>
            <person name="Charusanti P."/>
            <person name="Shaw S."/>
            <person name="Blin K."/>
            <person name="Weber T."/>
        </authorList>
    </citation>
    <scope>NUCLEOTIDE SEQUENCE [LARGE SCALE GENOMIC DNA]</scope>
    <source>
        <strain evidence="1 2">NBC_01247</strain>
    </source>
</reference>